<dbReference type="RefSeq" id="WP_201074247.1">
    <property type="nucleotide sequence ID" value="NZ_CAJNAS010000002.1"/>
</dbReference>
<keyword evidence="10" id="KW-0407">Ion channel</keyword>
<dbReference type="InterPro" id="IPR005821">
    <property type="entry name" value="Ion_trans_dom"/>
</dbReference>
<dbReference type="InterPro" id="IPR028325">
    <property type="entry name" value="VG_K_chnl"/>
</dbReference>
<dbReference type="GO" id="GO:0005249">
    <property type="term" value="F:voltage-gated potassium channel activity"/>
    <property type="evidence" value="ECO:0007669"/>
    <property type="project" value="InterPro"/>
</dbReference>
<evidence type="ECO:0000256" key="4">
    <source>
        <dbReference type="ARBA" id="ARBA00022692"/>
    </source>
</evidence>
<keyword evidence="2" id="KW-0813">Transport</keyword>
<keyword evidence="5" id="KW-0631">Potassium channel</keyword>
<evidence type="ECO:0000313" key="14">
    <source>
        <dbReference type="Proteomes" id="UP000675121"/>
    </source>
</evidence>
<dbReference type="SUPFAM" id="SSF81324">
    <property type="entry name" value="Voltage-gated potassium channels"/>
    <property type="match status" value="1"/>
</dbReference>
<feature type="transmembrane region" description="Helical" evidence="11">
    <location>
        <begin position="221"/>
        <end position="242"/>
    </location>
</feature>
<sequence>MNVVRPLKRDFGRPDHGWRRRLYAIVVEAETDAGRRFDALLLSAIILSVAVVMLDSVEAVRARELVVFDILEWLFTLLFTAEYILRLLCVQRPLRYALSFFGLVDLISILPTYLAILLPGFHVLVDVRLLRMLRIFRILKLPLYFDESQALWRAFVKSRHRIMVFLGVVLILIVVLGTVMYLVEGPSNGFTSIPVSMYWAVVTMTTTGYGDIHPKTPLGQFVTSLAILLGYGVIAFPAGMVGGEMVTAMRQRQQPARACPQCRTEGHDGDAIYCKHCGAQLPPIDGR</sequence>
<evidence type="ECO:0000256" key="7">
    <source>
        <dbReference type="ARBA" id="ARBA00022989"/>
    </source>
</evidence>
<keyword evidence="14" id="KW-1185">Reference proteome</keyword>
<dbReference type="AlphaFoldDB" id="A0A9N8MT42"/>
<evidence type="ECO:0000256" key="1">
    <source>
        <dbReference type="ARBA" id="ARBA00004141"/>
    </source>
</evidence>
<feature type="transmembrane region" description="Helical" evidence="11">
    <location>
        <begin position="97"/>
        <end position="125"/>
    </location>
</feature>
<evidence type="ECO:0000256" key="8">
    <source>
        <dbReference type="ARBA" id="ARBA00023065"/>
    </source>
</evidence>
<keyword evidence="3" id="KW-0633">Potassium transport</keyword>
<feature type="transmembrane region" description="Helical" evidence="11">
    <location>
        <begin position="66"/>
        <end position="85"/>
    </location>
</feature>
<evidence type="ECO:0000259" key="12">
    <source>
        <dbReference type="Pfam" id="PF00520"/>
    </source>
</evidence>
<evidence type="ECO:0000256" key="9">
    <source>
        <dbReference type="ARBA" id="ARBA00023136"/>
    </source>
</evidence>
<evidence type="ECO:0000256" key="5">
    <source>
        <dbReference type="ARBA" id="ARBA00022826"/>
    </source>
</evidence>
<evidence type="ECO:0000313" key="13">
    <source>
        <dbReference type="EMBL" id="CAE6868905.1"/>
    </source>
</evidence>
<feature type="domain" description="Ion transport" evidence="12">
    <location>
        <begin position="36"/>
        <end position="251"/>
    </location>
</feature>
<dbReference type="Proteomes" id="UP000675121">
    <property type="component" value="Unassembled WGS sequence"/>
</dbReference>
<dbReference type="PANTHER" id="PTHR11537:SF254">
    <property type="entry name" value="POTASSIUM VOLTAGE-GATED CHANNEL PROTEIN SHAB"/>
    <property type="match status" value="1"/>
</dbReference>
<organism evidence="13 14">
    <name type="scientific">Paraburkholderia domus</name>
    <dbReference type="NCBI Taxonomy" id="2793075"/>
    <lineage>
        <taxon>Bacteria</taxon>
        <taxon>Pseudomonadati</taxon>
        <taxon>Pseudomonadota</taxon>
        <taxon>Betaproteobacteria</taxon>
        <taxon>Burkholderiales</taxon>
        <taxon>Burkholderiaceae</taxon>
        <taxon>Paraburkholderia</taxon>
    </lineage>
</organism>
<comment type="caution">
    <text evidence="13">The sequence shown here is derived from an EMBL/GenBank/DDBJ whole genome shotgun (WGS) entry which is preliminary data.</text>
</comment>
<keyword evidence="8" id="KW-0406">Ion transport</keyword>
<name>A0A9N8MT42_9BURK</name>
<evidence type="ECO:0000256" key="11">
    <source>
        <dbReference type="SAM" id="Phobius"/>
    </source>
</evidence>
<dbReference type="PANTHER" id="PTHR11537">
    <property type="entry name" value="VOLTAGE-GATED POTASSIUM CHANNEL"/>
    <property type="match status" value="1"/>
</dbReference>
<reference evidence="13" key="1">
    <citation type="submission" date="2021-02" db="EMBL/GenBank/DDBJ databases">
        <authorList>
            <person name="Vanwijnsberghe S."/>
        </authorList>
    </citation>
    <scope>NUCLEOTIDE SEQUENCE</scope>
    <source>
        <strain evidence="13">R-70211</strain>
    </source>
</reference>
<evidence type="ECO:0000256" key="6">
    <source>
        <dbReference type="ARBA" id="ARBA00022958"/>
    </source>
</evidence>
<feature type="transmembrane region" description="Helical" evidence="11">
    <location>
        <begin position="162"/>
        <end position="183"/>
    </location>
</feature>
<evidence type="ECO:0000256" key="10">
    <source>
        <dbReference type="ARBA" id="ARBA00023303"/>
    </source>
</evidence>
<keyword evidence="7 11" id="KW-1133">Transmembrane helix</keyword>
<dbReference type="Pfam" id="PF00520">
    <property type="entry name" value="Ion_trans"/>
    <property type="match status" value="1"/>
</dbReference>
<dbReference type="EMBL" id="CAJNAS010000002">
    <property type="protein sequence ID" value="CAE6868905.1"/>
    <property type="molecule type" value="Genomic_DNA"/>
</dbReference>
<evidence type="ECO:0000256" key="3">
    <source>
        <dbReference type="ARBA" id="ARBA00022538"/>
    </source>
</evidence>
<keyword evidence="4 11" id="KW-0812">Transmembrane</keyword>
<dbReference type="PRINTS" id="PR00169">
    <property type="entry name" value="KCHANNEL"/>
</dbReference>
<dbReference type="Gene3D" id="1.10.287.70">
    <property type="match status" value="1"/>
</dbReference>
<protein>
    <recommendedName>
        <fullName evidence="12">Ion transport domain-containing protein</fullName>
    </recommendedName>
</protein>
<evidence type="ECO:0000256" key="2">
    <source>
        <dbReference type="ARBA" id="ARBA00022448"/>
    </source>
</evidence>
<keyword evidence="9 11" id="KW-0472">Membrane</keyword>
<feature type="transmembrane region" description="Helical" evidence="11">
    <location>
        <begin position="37"/>
        <end position="54"/>
    </location>
</feature>
<dbReference type="GO" id="GO:0008076">
    <property type="term" value="C:voltage-gated potassium channel complex"/>
    <property type="evidence" value="ECO:0007669"/>
    <property type="project" value="InterPro"/>
</dbReference>
<accession>A0A9N8MT42</accession>
<gene>
    <name evidence="13" type="ORF">R70211_01046</name>
</gene>
<dbReference type="GO" id="GO:0001508">
    <property type="term" value="P:action potential"/>
    <property type="evidence" value="ECO:0007669"/>
    <property type="project" value="TreeGrafter"/>
</dbReference>
<keyword evidence="6" id="KW-0630">Potassium</keyword>
<comment type="subcellular location">
    <subcellularLocation>
        <location evidence="1">Membrane</location>
        <topology evidence="1">Multi-pass membrane protein</topology>
    </subcellularLocation>
</comment>
<proteinExistence type="predicted"/>